<keyword evidence="1" id="KW-1185">Reference proteome</keyword>
<dbReference type="Proteomes" id="UP000050741">
    <property type="component" value="Unassembled WGS sequence"/>
</dbReference>
<protein>
    <submittedName>
        <fullName evidence="2">F-box domain-containing protein</fullName>
    </submittedName>
</protein>
<reference evidence="1" key="1">
    <citation type="submission" date="2013-12" db="EMBL/GenBank/DDBJ databases">
        <authorList>
            <person name="Aslett M."/>
        </authorList>
    </citation>
    <scope>NUCLEOTIDE SEQUENCE [LARGE SCALE GENOMIC DNA]</scope>
    <source>
        <strain evidence="1">Lindley</strain>
    </source>
</reference>
<reference evidence="2" key="3">
    <citation type="submission" date="2016-06" db="UniProtKB">
        <authorList>
            <consortium name="WormBaseParasite"/>
        </authorList>
    </citation>
    <scope>IDENTIFICATION</scope>
</reference>
<organism evidence="1 2">
    <name type="scientific">Globodera pallida</name>
    <name type="common">Potato cyst nematode worm</name>
    <name type="synonym">Heterodera pallida</name>
    <dbReference type="NCBI Taxonomy" id="36090"/>
    <lineage>
        <taxon>Eukaryota</taxon>
        <taxon>Metazoa</taxon>
        <taxon>Ecdysozoa</taxon>
        <taxon>Nematoda</taxon>
        <taxon>Chromadorea</taxon>
        <taxon>Rhabditida</taxon>
        <taxon>Tylenchina</taxon>
        <taxon>Tylenchomorpha</taxon>
        <taxon>Tylenchoidea</taxon>
        <taxon>Heteroderidae</taxon>
        <taxon>Heteroderinae</taxon>
        <taxon>Globodera</taxon>
    </lineage>
</organism>
<accession>A0A183C832</accession>
<dbReference type="AlphaFoldDB" id="A0A183C832"/>
<sequence>MSDNASESEQKQQMEKIFISADVWYGVFAFLCPFELGQIMALISDRLDGLVDVHFKSRKWPLGRLYIHRAIDGNGAQILVKSSGERQPIPEGPLPDNVIDFKRIQISYIDRTEDNANASYSQAVAKWLLTPRGDGLPKMLYCRYCLAQMDGLKMSFVNASEPVKFIMSFWFDDEDFVPFELTNNLTGEQLSLRQIDKYKWLLVRCPVGREEDKWAKWEKKAIGWKWRRQWNRIGITFKDGDIGDGMVEVNEGPSEPKKPKK</sequence>
<name>A0A183C832_GLOPA</name>
<proteinExistence type="predicted"/>
<reference evidence="1" key="2">
    <citation type="submission" date="2014-05" db="EMBL/GenBank/DDBJ databases">
        <title>The genome and life-stage specific transcriptomes of Globodera pallida elucidate key aspects of plant parasitism by a cyst nematode.</title>
        <authorList>
            <person name="Cotton J.A."/>
            <person name="Lilley C.J."/>
            <person name="Jones L.M."/>
            <person name="Kikuchi T."/>
            <person name="Reid A.J."/>
            <person name="Thorpe P."/>
            <person name="Tsai I.J."/>
            <person name="Beasley H."/>
            <person name="Blok V."/>
            <person name="Cock P.J.A."/>
            <person name="Van den Akker S.E."/>
            <person name="Holroyd N."/>
            <person name="Hunt M."/>
            <person name="Mantelin S."/>
            <person name="Naghra H."/>
            <person name="Pain A."/>
            <person name="Palomares-Rius J.E."/>
            <person name="Zarowiecki M."/>
            <person name="Berriman M."/>
            <person name="Jones J.T."/>
            <person name="Urwin P.E."/>
        </authorList>
    </citation>
    <scope>NUCLEOTIDE SEQUENCE [LARGE SCALE GENOMIC DNA]</scope>
    <source>
        <strain evidence="1">Lindley</strain>
    </source>
</reference>
<evidence type="ECO:0000313" key="2">
    <source>
        <dbReference type="WBParaSite" id="GPLIN_000902800"/>
    </source>
</evidence>
<dbReference type="WBParaSite" id="GPLIN_000902800">
    <property type="protein sequence ID" value="GPLIN_000902800"/>
    <property type="gene ID" value="GPLIN_000902800"/>
</dbReference>
<evidence type="ECO:0000313" key="1">
    <source>
        <dbReference type="Proteomes" id="UP000050741"/>
    </source>
</evidence>